<evidence type="ECO:0000256" key="5">
    <source>
        <dbReference type="ARBA" id="ARBA00022692"/>
    </source>
</evidence>
<evidence type="ECO:0000313" key="12">
    <source>
        <dbReference type="Proteomes" id="UP000611945"/>
    </source>
</evidence>
<keyword evidence="6" id="KW-0769">Symport</keyword>
<comment type="caution">
    <text evidence="11">The sequence shown here is derived from an EMBL/GenBank/DDBJ whole genome shotgun (WGS) entry which is preliminary data.</text>
</comment>
<dbReference type="PANTHER" id="PTHR43528">
    <property type="entry name" value="ALPHA-KETOGLUTARATE PERMEASE"/>
    <property type="match status" value="1"/>
</dbReference>
<evidence type="ECO:0000256" key="7">
    <source>
        <dbReference type="ARBA" id="ARBA00022989"/>
    </source>
</evidence>
<feature type="transmembrane region" description="Helical" evidence="9">
    <location>
        <begin position="186"/>
        <end position="205"/>
    </location>
</feature>
<evidence type="ECO:0000313" key="11">
    <source>
        <dbReference type="EMBL" id="MBD7976788.1"/>
    </source>
</evidence>
<keyword evidence="12" id="KW-1185">Reference proteome</keyword>
<dbReference type="InterPro" id="IPR036259">
    <property type="entry name" value="MFS_trans_sf"/>
</dbReference>
<keyword evidence="4" id="KW-1003">Cell membrane</keyword>
<feature type="transmembrane region" description="Helical" evidence="9">
    <location>
        <begin position="279"/>
        <end position="300"/>
    </location>
</feature>
<evidence type="ECO:0000256" key="9">
    <source>
        <dbReference type="SAM" id="Phobius"/>
    </source>
</evidence>
<keyword evidence="7 9" id="KW-1133">Transmembrane helix</keyword>
<dbReference type="Gene3D" id="1.20.1250.20">
    <property type="entry name" value="MFS general substrate transporter like domains"/>
    <property type="match status" value="1"/>
</dbReference>
<dbReference type="Pfam" id="PF07690">
    <property type="entry name" value="MFS_1"/>
    <property type="match status" value="1"/>
</dbReference>
<comment type="subcellular location">
    <subcellularLocation>
        <location evidence="1">Cell membrane</location>
        <topology evidence="1">Multi-pass membrane protein</topology>
    </subcellularLocation>
</comment>
<dbReference type="SUPFAM" id="SSF103473">
    <property type="entry name" value="MFS general substrate transporter"/>
    <property type="match status" value="1"/>
</dbReference>
<dbReference type="PANTHER" id="PTHR43528:SF1">
    <property type="entry name" value="ALPHA-KETOGLUTARATE PERMEASE"/>
    <property type="match status" value="1"/>
</dbReference>
<gene>
    <name evidence="11" type="ORF">H9642_06240</name>
</gene>
<dbReference type="PROSITE" id="PS50850">
    <property type="entry name" value="MFS"/>
    <property type="match status" value="1"/>
</dbReference>
<reference evidence="11 12" key="1">
    <citation type="submission" date="2020-08" db="EMBL/GenBank/DDBJ databases">
        <title>A Genomic Blueprint of the Chicken Gut Microbiome.</title>
        <authorList>
            <person name="Gilroy R."/>
            <person name="Ravi A."/>
            <person name="Getino M."/>
            <person name="Pursley I."/>
            <person name="Horton D.L."/>
            <person name="Alikhan N.-F."/>
            <person name="Baker D."/>
            <person name="Gharbi K."/>
            <person name="Hall N."/>
            <person name="Watson M."/>
            <person name="Adriaenssens E.M."/>
            <person name="Foster-Nyarko E."/>
            <person name="Jarju S."/>
            <person name="Secka A."/>
            <person name="Antonio M."/>
            <person name="Oren A."/>
            <person name="Chaudhuri R."/>
            <person name="La Ragione R.M."/>
            <person name="Hildebrand F."/>
            <person name="Pallen M.J."/>
        </authorList>
    </citation>
    <scope>NUCLEOTIDE SEQUENCE [LARGE SCALE GENOMIC DNA]</scope>
    <source>
        <strain evidence="11 12">Sa2CUA2</strain>
    </source>
</reference>
<name>A0ABR8TLZ2_9PSED</name>
<comment type="similarity">
    <text evidence="2">Belongs to the major facilitator superfamily. Metabolite:H+ Symporter (MHS) family (TC 2.A.1.6) family.</text>
</comment>
<proteinExistence type="inferred from homology"/>
<organism evidence="11 12">
    <name type="scientific">Serpens gallinarum</name>
    <dbReference type="NCBI Taxonomy" id="2763075"/>
    <lineage>
        <taxon>Bacteria</taxon>
        <taxon>Pseudomonadati</taxon>
        <taxon>Pseudomonadota</taxon>
        <taxon>Gammaproteobacteria</taxon>
        <taxon>Pseudomonadales</taxon>
        <taxon>Pseudomonadaceae</taxon>
        <taxon>Pseudomonas</taxon>
    </lineage>
</organism>
<evidence type="ECO:0000256" key="4">
    <source>
        <dbReference type="ARBA" id="ARBA00022475"/>
    </source>
</evidence>
<dbReference type="InterPro" id="IPR020846">
    <property type="entry name" value="MFS_dom"/>
</dbReference>
<dbReference type="PROSITE" id="PS00217">
    <property type="entry name" value="SUGAR_TRANSPORT_2"/>
    <property type="match status" value="2"/>
</dbReference>
<dbReference type="InterPro" id="IPR051084">
    <property type="entry name" value="H+-coupled_symporters"/>
</dbReference>
<protein>
    <submittedName>
        <fullName evidence="11">MFS transporter</fullName>
    </submittedName>
</protein>
<evidence type="ECO:0000256" key="8">
    <source>
        <dbReference type="ARBA" id="ARBA00023136"/>
    </source>
</evidence>
<feature type="domain" description="Major facilitator superfamily (MFS) profile" evidence="10">
    <location>
        <begin position="14"/>
        <end position="424"/>
    </location>
</feature>
<evidence type="ECO:0000256" key="2">
    <source>
        <dbReference type="ARBA" id="ARBA00008240"/>
    </source>
</evidence>
<dbReference type="InterPro" id="IPR011701">
    <property type="entry name" value="MFS"/>
</dbReference>
<keyword evidence="3" id="KW-0813">Transport</keyword>
<dbReference type="InterPro" id="IPR005829">
    <property type="entry name" value="Sugar_transporter_CS"/>
</dbReference>
<dbReference type="RefSeq" id="WP_251835565.1">
    <property type="nucleotide sequence ID" value="NZ_JACSQG010000002.1"/>
</dbReference>
<feature type="transmembrane region" description="Helical" evidence="9">
    <location>
        <begin position="245"/>
        <end position="267"/>
    </location>
</feature>
<accession>A0ABR8TLZ2</accession>
<feature type="transmembrane region" description="Helical" evidence="9">
    <location>
        <begin position="307"/>
        <end position="326"/>
    </location>
</feature>
<evidence type="ECO:0000256" key="6">
    <source>
        <dbReference type="ARBA" id="ARBA00022847"/>
    </source>
</evidence>
<feature type="transmembrane region" description="Helical" evidence="9">
    <location>
        <begin position="86"/>
        <end position="104"/>
    </location>
</feature>
<evidence type="ECO:0000256" key="1">
    <source>
        <dbReference type="ARBA" id="ARBA00004651"/>
    </source>
</evidence>
<feature type="transmembrane region" description="Helical" evidence="9">
    <location>
        <begin position="402"/>
        <end position="421"/>
    </location>
</feature>
<keyword evidence="8 9" id="KW-0472">Membrane</keyword>
<dbReference type="EMBL" id="JACSQG010000002">
    <property type="protein sequence ID" value="MBD7976788.1"/>
    <property type="molecule type" value="Genomic_DNA"/>
</dbReference>
<feature type="transmembrane region" description="Helical" evidence="9">
    <location>
        <begin position="150"/>
        <end position="174"/>
    </location>
</feature>
<dbReference type="Proteomes" id="UP000611945">
    <property type="component" value="Unassembled WGS sequence"/>
</dbReference>
<evidence type="ECO:0000259" key="10">
    <source>
        <dbReference type="PROSITE" id="PS50850"/>
    </source>
</evidence>
<feature type="transmembrane region" description="Helical" evidence="9">
    <location>
        <begin position="374"/>
        <end position="396"/>
    </location>
</feature>
<evidence type="ECO:0000256" key="3">
    <source>
        <dbReference type="ARBA" id="ARBA00022448"/>
    </source>
</evidence>
<feature type="transmembrane region" description="Helical" evidence="9">
    <location>
        <begin position="50"/>
        <end position="74"/>
    </location>
</feature>
<sequence length="434" mass="46140">MKTNNELAVARRKAVTAAGIGNFVEWFDFVLYAQFASIIALHFFPSDNPTTGLLATFAVFALGFFARPIGGVLFGHYGDKRGRKKALGAAVLMMSLATLAIGLTPAYSTIGLAAPILLIIWRLFQGLSAGGEYSGSSTFVIEYAPKGKRALFGSVNPIATALGIIGGASVGLLMTYALSPEQVHDWGWRVPFIIAGPLGLVGLYLRNRVEESPEFQQMQKQSKPVQHAPLVEAVKHAKKKMMIMFGWAAVNAIGFYLLTGYMITFMINNAGMARAEALTAFIVALSVFCVACLVAGWAIDRFGIQKIAIGSALLMAALVMPAFNMLSTGELSTAIIGLSLYGFSIGIISTLTPLLMVELFPVRIRYTASALSYNLAYALLGGTAPYIATTLVAQTGSNVSPGYYVAAITLVGLCVVLAGFYSDRAAKPAVQPSV</sequence>
<feature type="transmembrane region" description="Helical" evidence="9">
    <location>
        <begin position="338"/>
        <end position="362"/>
    </location>
</feature>
<keyword evidence="5 9" id="KW-0812">Transmembrane</keyword>
<feature type="transmembrane region" description="Helical" evidence="9">
    <location>
        <begin position="20"/>
        <end position="44"/>
    </location>
</feature>